<dbReference type="SUPFAM" id="SSF158430">
    <property type="entry name" value="Bacillus cereus metalloprotein-like"/>
    <property type="match status" value="1"/>
</dbReference>
<dbReference type="Gene3D" id="1.20.1260.120">
    <property type="entry name" value="Protein of unknown function DUF2935"/>
    <property type="match status" value="1"/>
</dbReference>
<organism evidence="2">
    <name type="scientific">Turicibacter sanguinis</name>
    <dbReference type="NCBI Taxonomy" id="154288"/>
    <lineage>
        <taxon>Bacteria</taxon>
        <taxon>Bacillati</taxon>
        <taxon>Bacillota</taxon>
        <taxon>Erysipelotrichia</taxon>
        <taxon>Erysipelotrichales</taxon>
        <taxon>Turicibacteraceae</taxon>
        <taxon>Turicibacter</taxon>
    </lineage>
</organism>
<reference evidence="2 3" key="1">
    <citation type="journal article" date="2019" name="Nat. Med.">
        <title>A library of human gut bacterial isolates paired with longitudinal multiomics data enables mechanistic microbiome research.</title>
        <authorList>
            <person name="Poyet M."/>
            <person name="Groussin M."/>
            <person name="Gibbons S.M."/>
            <person name="Avila-Pacheco J."/>
            <person name="Jiang X."/>
            <person name="Kearney S.M."/>
            <person name="Perrotta A.R."/>
            <person name="Berdy B."/>
            <person name="Zhao S."/>
            <person name="Lieberman T.D."/>
            <person name="Swanson P.K."/>
            <person name="Smith M."/>
            <person name="Roesemann S."/>
            <person name="Alexander J.E."/>
            <person name="Rich S.A."/>
            <person name="Livny J."/>
            <person name="Vlamakis H."/>
            <person name="Clish C."/>
            <person name="Bullock K."/>
            <person name="Deik A."/>
            <person name="Scott J."/>
            <person name="Pierce K.A."/>
            <person name="Xavier R.J."/>
            <person name="Alm E.J."/>
        </authorList>
    </citation>
    <scope>NUCLEOTIDE SEQUENCE</scope>
    <source>
        <strain evidence="2">BIOML-A179</strain>
        <strain evidence="1 3">BIOML-A198</strain>
    </source>
</reference>
<protein>
    <submittedName>
        <fullName evidence="2">DUF2935 domain-containing protein</fullName>
    </submittedName>
</protein>
<name>A0A6G2CRR4_9FIRM</name>
<dbReference type="RefSeq" id="WP_082410062.1">
    <property type="nucleotide sequence ID" value="NZ_JBKXON010000057.1"/>
</dbReference>
<sequence>MMNDQRYVTLSLELHLYFLRIMKEHSLFLEAGFTPQDSGLAYEAEQYKCEFEKLLAYTVGVSNGIIRPNVLNSGELITEFTFGTEAKTQMFTGIEINSSITNIEAGLYSGTNPLVSPNLVNYG</sequence>
<proteinExistence type="predicted"/>
<dbReference type="AlphaFoldDB" id="A0A6G2CRR4"/>
<dbReference type="Proteomes" id="UP000487649">
    <property type="component" value="Unassembled WGS sequence"/>
</dbReference>
<dbReference type="OrthoDB" id="1633927at2"/>
<dbReference type="InterPro" id="IPR021328">
    <property type="entry name" value="CotB-like"/>
</dbReference>
<dbReference type="Pfam" id="PF11155">
    <property type="entry name" value="DUF2935"/>
    <property type="match status" value="1"/>
</dbReference>
<evidence type="ECO:0000313" key="2">
    <source>
        <dbReference type="EMBL" id="MTL95601.1"/>
    </source>
</evidence>
<evidence type="ECO:0000313" key="1">
    <source>
        <dbReference type="EMBL" id="MTK22140.1"/>
    </source>
</evidence>
<dbReference type="EMBL" id="WMQV01000069">
    <property type="protein sequence ID" value="MTL95601.1"/>
    <property type="molecule type" value="Genomic_DNA"/>
</dbReference>
<evidence type="ECO:0000313" key="3">
    <source>
        <dbReference type="Proteomes" id="UP000487649"/>
    </source>
</evidence>
<accession>A0A6G2CRR4</accession>
<comment type="caution">
    <text evidence="2">The sequence shown here is derived from an EMBL/GenBank/DDBJ whole genome shotgun (WGS) entry which is preliminary data.</text>
</comment>
<gene>
    <name evidence="2" type="ORF">GMA64_13840</name>
    <name evidence="1" type="ORF">GMA92_12040</name>
</gene>
<dbReference type="EMBL" id="WMQE01000031">
    <property type="protein sequence ID" value="MTK22140.1"/>
    <property type="molecule type" value="Genomic_DNA"/>
</dbReference>